<sequence length="116" mass="12074">MVVVEESATKMLLWPGVHCVPGAIGMTADQIPEAQRCHDAPSDRQFHSPSGWQGPDRLPPPVPTEPVPAGGAAELVVVDDWDGRPTTSEEVADGEGEGVVDGEPLTLGVALGGDWA</sequence>
<accession>A0ABR1SYY3</accession>
<comment type="caution">
    <text evidence="2">The sequence shown here is derived from an EMBL/GenBank/DDBJ whole genome shotgun (WGS) entry which is preliminary data.</text>
</comment>
<feature type="compositionally biased region" description="Acidic residues" evidence="1">
    <location>
        <begin position="90"/>
        <end position="100"/>
    </location>
</feature>
<proteinExistence type="predicted"/>
<reference evidence="2 3" key="1">
    <citation type="submission" date="2023-01" db="EMBL/GenBank/DDBJ databases">
        <title>Analysis of 21 Apiospora genomes using comparative genomics revels a genus with tremendous synthesis potential of carbohydrate active enzymes and secondary metabolites.</title>
        <authorList>
            <person name="Sorensen T."/>
        </authorList>
    </citation>
    <scope>NUCLEOTIDE SEQUENCE [LARGE SCALE GENOMIC DNA]</scope>
    <source>
        <strain evidence="2 3">CBS 33761</strain>
    </source>
</reference>
<feature type="compositionally biased region" description="Pro residues" evidence="1">
    <location>
        <begin position="57"/>
        <end position="66"/>
    </location>
</feature>
<evidence type="ECO:0000313" key="2">
    <source>
        <dbReference type="EMBL" id="KAK8039535.1"/>
    </source>
</evidence>
<protein>
    <submittedName>
        <fullName evidence="2">Uncharacterized protein</fullName>
    </submittedName>
</protein>
<organism evidence="2 3">
    <name type="scientific">Apiospora rasikravindrae</name>
    <dbReference type="NCBI Taxonomy" id="990691"/>
    <lineage>
        <taxon>Eukaryota</taxon>
        <taxon>Fungi</taxon>
        <taxon>Dikarya</taxon>
        <taxon>Ascomycota</taxon>
        <taxon>Pezizomycotina</taxon>
        <taxon>Sordariomycetes</taxon>
        <taxon>Xylariomycetidae</taxon>
        <taxon>Amphisphaeriales</taxon>
        <taxon>Apiosporaceae</taxon>
        <taxon>Apiospora</taxon>
    </lineage>
</organism>
<gene>
    <name evidence="2" type="ORF">PG993_007946</name>
</gene>
<evidence type="ECO:0000313" key="3">
    <source>
        <dbReference type="Proteomes" id="UP001444661"/>
    </source>
</evidence>
<dbReference type="EMBL" id="JAQQWK010000006">
    <property type="protein sequence ID" value="KAK8039535.1"/>
    <property type="molecule type" value="Genomic_DNA"/>
</dbReference>
<name>A0ABR1SYY3_9PEZI</name>
<feature type="region of interest" description="Disordered" evidence="1">
    <location>
        <begin position="39"/>
        <end position="116"/>
    </location>
</feature>
<evidence type="ECO:0000256" key="1">
    <source>
        <dbReference type="SAM" id="MobiDB-lite"/>
    </source>
</evidence>
<keyword evidence="3" id="KW-1185">Reference proteome</keyword>
<dbReference type="Proteomes" id="UP001444661">
    <property type="component" value="Unassembled WGS sequence"/>
</dbReference>